<dbReference type="PATRIC" id="fig|294699.3.peg.3304"/>
<dbReference type="AlphaFoldDB" id="A0A160F813"/>
<dbReference type="KEGG" id="aamy:GFC30_3197"/>
<dbReference type="Proteomes" id="UP000076865">
    <property type="component" value="Plasmid pDSM15939_1"/>
</dbReference>
<keyword evidence="4" id="KW-1185">Reference proteome</keyword>
<protein>
    <submittedName>
        <fullName evidence="3">Uncharacterized protein</fullName>
    </submittedName>
</protein>
<organism evidence="3 4">
    <name type="scientific">Anoxybacteroides amylolyticum</name>
    <dbReference type="NCBI Taxonomy" id="294699"/>
    <lineage>
        <taxon>Bacteria</taxon>
        <taxon>Bacillati</taxon>
        <taxon>Bacillota</taxon>
        <taxon>Bacilli</taxon>
        <taxon>Bacillales</taxon>
        <taxon>Anoxybacillaceae</taxon>
        <taxon>Anoxybacteroides</taxon>
    </lineage>
</organism>
<feature type="region of interest" description="Disordered" evidence="2">
    <location>
        <begin position="1"/>
        <end position="30"/>
    </location>
</feature>
<keyword evidence="1" id="KW-0175">Coiled coil</keyword>
<sequence length="84" mass="10007">MSEIRNVVHDDSSHTSPTKEMVNVKKRKRTMKPPEVVVRCVGERKEPSKEALDNFIEIYIRMVKENEKRRKQKEQEMKGDNNEH</sequence>
<evidence type="ECO:0000313" key="3">
    <source>
        <dbReference type="EMBL" id="ANB62285.1"/>
    </source>
</evidence>
<evidence type="ECO:0000313" key="4">
    <source>
        <dbReference type="Proteomes" id="UP000076865"/>
    </source>
</evidence>
<dbReference type="RefSeq" id="WP_238583584.1">
    <property type="nucleotide sequence ID" value="NZ_CP015439.1"/>
</dbReference>
<feature type="compositionally biased region" description="Basic and acidic residues" evidence="2">
    <location>
        <begin position="1"/>
        <end position="13"/>
    </location>
</feature>
<reference evidence="3 4" key="1">
    <citation type="journal article" date="2006" name="Syst. Appl. Microbiol.">
        <title>Anoxybacillus amylolyticus sp. nov., a thermophilic amylase producing bacterium isolated from Mount Rittmann (Antarctica).</title>
        <authorList>
            <person name="Poli A."/>
            <person name="Esposito E."/>
            <person name="Lama L."/>
            <person name="Orlando P."/>
            <person name="Nicolaus G."/>
            <person name="de Appolonia F."/>
            <person name="Gambacorta A."/>
            <person name="Nicolaus B."/>
        </authorList>
    </citation>
    <scope>NUCLEOTIDE SEQUENCE [LARGE SCALE GENOMIC DNA]</scope>
    <source>
        <strain evidence="3 4">DSM 15939</strain>
        <plasmid evidence="4">Plasmid pdsm15939_1</plasmid>
    </source>
</reference>
<proteinExistence type="predicted"/>
<evidence type="ECO:0000256" key="1">
    <source>
        <dbReference type="SAM" id="Coils"/>
    </source>
</evidence>
<evidence type="ECO:0000256" key="2">
    <source>
        <dbReference type="SAM" id="MobiDB-lite"/>
    </source>
</evidence>
<keyword evidence="3" id="KW-0614">Plasmid</keyword>
<dbReference type="EMBL" id="CP015439">
    <property type="protein sequence ID" value="ANB62285.1"/>
    <property type="molecule type" value="Genomic_DNA"/>
</dbReference>
<gene>
    <name evidence="3" type="ORF">GFC30_3197</name>
</gene>
<name>A0A160F813_9BACL</name>
<geneLocation type="plasmid" evidence="4">
    <name>pdsm15939_1</name>
</geneLocation>
<feature type="coiled-coil region" evidence="1">
    <location>
        <begin position="56"/>
        <end position="83"/>
    </location>
</feature>
<accession>A0A160F813</accession>